<gene>
    <name evidence="3" type="ORF">MCUN1_003731</name>
</gene>
<protein>
    <submittedName>
        <fullName evidence="3">Uncharacterized protein</fullName>
    </submittedName>
</protein>
<evidence type="ECO:0000256" key="1">
    <source>
        <dbReference type="SAM" id="MobiDB-lite"/>
    </source>
</evidence>
<dbReference type="EMBL" id="CP119881">
    <property type="protein sequence ID" value="WFD36841.1"/>
    <property type="molecule type" value="Genomic_DNA"/>
</dbReference>
<proteinExistence type="predicted"/>
<reference evidence="3" key="1">
    <citation type="submission" date="2023-03" db="EMBL/GenBank/DDBJ databases">
        <title>Mating type loci evolution in Malassezia.</title>
        <authorList>
            <person name="Coelho M.A."/>
        </authorList>
    </citation>
    <scope>NUCLEOTIDE SEQUENCE</scope>
    <source>
        <strain evidence="3">CBS 11721</strain>
    </source>
</reference>
<dbReference type="AlphaFoldDB" id="A0AAF0JDE1"/>
<feature type="signal peptide" evidence="2">
    <location>
        <begin position="1"/>
        <end position="21"/>
    </location>
</feature>
<feature type="chain" id="PRO_5042044855" evidence="2">
    <location>
        <begin position="22"/>
        <end position="101"/>
    </location>
</feature>
<keyword evidence="4" id="KW-1185">Reference proteome</keyword>
<name>A0AAF0JDE1_9BASI</name>
<dbReference type="Proteomes" id="UP001219933">
    <property type="component" value="Chromosome 5"/>
</dbReference>
<evidence type="ECO:0000256" key="2">
    <source>
        <dbReference type="SAM" id="SignalP"/>
    </source>
</evidence>
<sequence>MKSSLVLLFSLILTFAVFANAYSTSPGHARMLLSRRGGNEQSSSSKCDKHPELNDLKDKLRDALPQFGNAMKTKGGSHRGNATEAYNRVKELMSTFDKICN</sequence>
<feature type="region of interest" description="Disordered" evidence="1">
    <location>
        <begin position="34"/>
        <end position="54"/>
    </location>
</feature>
<keyword evidence="2" id="KW-0732">Signal</keyword>
<accession>A0AAF0JDE1</accession>
<organism evidence="3 4">
    <name type="scientific">Malassezia cuniculi</name>
    <dbReference type="NCBI Taxonomy" id="948313"/>
    <lineage>
        <taxon>Eukaryota</taxon>
        <taxon>Fungi</taxon>
        <taxon>Dikarya</taxon>
        <taxon>Basidiomycota</taxon>
        <taxon>Ustilaginomycotina</taxon>
        <taxon>Malasseziomycetes</taxon>
        <taxon>Malasseziales</taxon>
        <taxon>Malasseziaceae</taxon>
        <taxon>Malassezia</taxon>
    </lineage>
</organism>
<evidence type="ECO:0000313" key="3">
    <source>
        <dbReference type="EMBL" id="WFD36841.1"/>
    </source>
</evidence>
<evidence type="ECO:0000313" key="4">
    <source>
        <dbReference type="Proteomes" id="UP001219933"/>
    </source>
</evidence>